<keyword evidence="3" id="KW-1185">Reference proteome</keyword>
<evidence type="ECO:0000313" key="2">
    <source>
        <dbReference type="EMBL" id="KXZ47418.1"/>
    </source>
</evidence>
<proteinExistence type="predicted"/>
<reference evidence="3" key="1">
    <citation type="journal article" date="2016" name="Nat. Commun.">
        <title>The Gonium pectorale genome demonstrates co-option of cell cycle regulation during the evolution of multicellularity.</title>
        <authorList>
            <person name="Hanschen E.R."/>
            <person name="Marriage T.N."/>
            <person name="Ferris P.J."/>
            <person name="Hamaji T."/>
            <person name="Toyoda A."/>
            <person name="Fujiyama A."/>
            <person name="Neme R."/>
            <person name="Noguchi H."/>
            <person name="Minakuchi Y."/>
            <person name="Suzuki M."/>
            <person name="Kawai-Toyooka H."/>
            <person name="Smith D.R."/>
            <person name="Sparks H."/>
            <person name="Anderson J."/>
            <person name="Bakaric R."/>
            <person name="Luria V."/>
            <person name="Karger A."/>
            <person name="Kirschner M.W."/>
            <person name="Durand P.M."/>
            <person name="Michod R.E."/>
            <person name="Nozaki H."/>
            <person name="Olson B.J."/>
        </authorList>
    </citation>
    <scope>NUCLEOTIDE SEQUENCE [LARGE SCALE GENOMIC DNA]</scope>
    <source>
        <strain evidence="3">NIES-2863</strain>
    </source>
</reference>
<dbReference type="InterPro" id="IPR010903">
    <property type="entry name" value="DUF1517"/>
</dbReference>
<organism evidence="2 3">
    <name type="scientific">Gonium pectorale</name>
    <name type="common">Green alga</name>
    <dbReference type="NCBI Taxonomy" id="33097"/>
    <lineage>
        <taxon>Eukaryota</taxon>
        <taxon>Viridiplantae</taxon>
        <taxon>Chlorophyta</taxon>
        <taxon>core chlorophytes</taxon>
        <taxon>Chlorophyceae</taxon>
        <taxon>CS clade</taxon>
        <taxon>Chlamydomonadales</taxon>
        <taxon>Volvocaceae</taxon>
        <taxon>Gonium</taxon>
    </lineage>
</organism>
<dbReference type="EMBL" id="LSYV01000036">
    <property type="protein sequence ID" value="KXZ47418.1"/>
    <property type="molecule type" value="Genomic_DNA"/>
</dbReference>
<dbReference type="AlphaFoldDB" id="A0A150GC63"/>
<keyword evidence="1" id="KW-0812">Transmembrane</keyword>
<comment type="caution">
    <text evidence="2">The sequence shown here is derived from an EMBL/GenBank/DDBJ whole genome shotgun (WGS) entry which is preliminary data.</text>
</comment>
<protein>
    <submittedName>
        <fullName evidence="2">Uncharacterized protein</fullName>
    </submittedName>
</protein>
<keyword evidence="1" id="KW-1133">Transmembrane helix</keyword>
<sequence>MLLHELASDEASIYIWTLVTLASVMLLVVRLAGYYAGALLVVLMGGGAGARAELQVSLFSGGEPLNRCSTESLCVRVLWNAGVTQRRAARLASLQADAAKAGWGDASKARHKLLRETLLTLLQRSEEISYGAGEEVGCGSEEEAERELLRWSLEEKARVGPGMIKE</sequence>
<name>A0A150GC63_GONPE</name>
<accession>A0A150GC63</accession>
<evidence type="ECO:0000313" key="3">
    <source>
        <dbReference type="Proteomes" id="UP000075714"/>
    </source>
</evidence>
<evidence type="ECO:0000256" key="1">
    <source>
        <dbReference type="SAM" id="Phobius"/>
    </source>
</evidence>
<gene>
    <name evidence="2" type="ORF">GPECTOR_35g856</name>
</gene>
<keyword evidence="1" id="KW-0472">Membrane</keyword>
<feature type="transmembrane region" description="Helical" evidence="1">
    <location>
        <begin position="13"/>
        <end position="43"/>
    </location>
</feature>
<dbReference type="Pfam" id="PF07466">
    <property type="entry name" value="DUF1517"/>
    <property type="match status" value="1"/>
</dbReference>
<dbReference type="Proteomes" id="UP000075714">
    <property type="component" value="Unassembled WGS sequence"/>
</dbReference>